<evidence type="ECO:0000256" key="5">
    <source>
        <dbReference type="ARBA" id="ARBA00023242"/>
    </source>
</evidence>
<dbReference type="GO" id="GO:0043565">
    <property type="term" value="F:sequence-specific DNA binding"/>
    <property type="evidence" value="ECO:0007669"/>
    <property type="project" value="InterPro"/>
</dbReference>
<keyword evidence="3" id="KW-0238">DNA-binding</keyword>
<dbReference type="STRING" id="3775.A0A1Q3B3V0"/>
<sequence>MEYPEIPNPKPNQHCTYFYGNTTDDIIASEFESLHYLMLDEGFEDASSSQSRVSSENFTVSSSKASGATSRNNTSIKCKNGMNKDKLEVGHRVAFRTKSEVEVMDDGFKWRKYGKKSVKSSPNPRNYYKCSSGGCNVKKRVERDSEDSSYVITTYEGVHNHESPCMTYYNQMPPMVHNACTLKTSPNSSYSS</sequence>
<keyword evidence="2" id="KW-0805">Transcription regulation</keyword>
<accession>A0A1Q3B3V0</accession>
<dbReference type="OrthoDB" id="693960at2759"/>
<dbReference type="PROSITE" id="PS50811">
    <property type="entry name" value="WRKY"/>
    <property type="match status" value="1"/>
</dbReference>
<dbReference type="AlphaFoldDB" id="A0A1Q3B3V0"/>
<evidence type="ECO:0000313" key="8">
    <source>
        <dbReference type="EMBL" id="GAV62564.1"/>
    </source>
</evidence>
<evidence type="ECO:0000256" key="4">
    <source>
        <dbReference type="ARBA" id="ARBA00023163"/>
    </source>
</evidence>
<organism evidence="8 9">
    <name type="scientific">Cephalotus follicularis</name>
    <name type="common">Albany pitcher plant</name>
    <dbReference type="NCBI Taxonomy" id="3775"/>
    <lineage>
        <taxon>Eukaryota</taxon>
        <taxon>Viridiplantae</taxon>
        <taxon>Streptophyta</taxon>
        <taxon>Embryophyta</taxon>
        <taxon>Tracheophyta</taxon>
        <taxon>Spermatophyta</taxon>
        <taxon>Magnoliopsida</taxon>
        <taxon>eudicotyledons</taxon>
        <taxon>Gunneridae</taxon>
        <taxon>Pentapetalae</taxon>
        <taxon>rosids</taxon>
        <taxon>fabids</taxon>
        <taxon>Oxalidales</taxon>
        <taxon>Cephalotaceae</taxon>
        <taxon>Cephalotus</taxon>
    </lineage>
</organism>
<dbReference type="GO" id="GO:0005634">
    <property type="term" value="C:nucleus"/>
    <property type="evidence" value="ECO:0007669"/>
    <property type="project" value="UniProtKB-SubCell"/>
</dbReference>
<keyword evidence="9" id="KW-1185">Reference proteome</keyword>
<gene>
    <name evidence="8" type="ORF">CFOL_v3_06087</name>
</gene>
<dbReference type="InterPro" id="IPR036576">
    <property type="entry name" value="WRKY_dom_sf"/>
</dbReference>
<dbReference type="FunCoup" id="A0A1Q3B3V0">
    <property type="interactions" value="22"/>
</dbReference>
<keyword evidence="4" id="KW-0804">Transcription</keyword>
<dbReference type="Pfam" id="PF03106">
    <property type="entry name" value="WRKY"/>
    <property type="match status" value="1"/>
</dbReference>
<dbReference type="InterPro" id="IPR003657">
    <property type="entry name" value="WRKY_dom"/>
</dbReference>
<comment type="subcellular location">
    <subcellularLocation>
        <location evidence="1">Nucleus</location>
    </subcellularLocation>
</comment>
<dbReference type="FunFam" id="2.20.25.80:FF:000003">
    <property type="entry name" value="WRKY transcription factor 57"/>
    <property type="match status" value="1"/>
</dbReference>
<dbReference type="Proteomes" id="UP000187406">
    <property type="component" value="Unassembled WGS sequence"/>
</dbReference>
<evidence type="ECO:0000256" key="2">
    <source>
        <dbReference type="ARBA" id="ARBA00023015"/>
    </source>
</evidence>
<proteinExistence type="predicted"/>
<protein>
    <submittedName>
        <fullName evidence="8">WRKY domain-containing protein</fullName>
    </submittedName>
</protein>
<dbReference type="SUPFAM" id="SSF118290">
    <property type="entry name" value="WRKY DNA-binding domain"/>
    <property type="match status" value="1"/>
</dbReference>
<comment type="caution">
    <text evidence="8">The sequence shown here is derived from an EMBL/GenBank/DDBJ whole genome shotgun (WGS) entry which is preliminary data.</text>
</comment>
<dbReference type="Gene3D" id="2.20.25.80">
    <property type="entry name" value="WRKY domain"/>
    <property type="match status" value="1"/>
</dbReference>
<keyword evidence="5" id="KW-0539">Nucleus</keyword>
<dbReference type="EMBL" id="BDDD01000261">
    <property type="protein sequence ID" value="GAV62564.1"/>
    <property type="molecule type" value="Genomic_DNA"/>
</dbReference>
<evidence type="ECO:0000256" key="1">
    <source>
        <dbReference type="ARBA" id="ARBA00004123"/>
    </source>
</evidence>
<feature type="domain" description="WRKY" evidence="7">
    <location>
        <begin position="99"/>
        <end position="164"/>
    </location>
</feature>
<evidence type="ECO:0000256" key="3">
    <source>
        <dbReference type="ARBA" id="ARBA00023125"/>
    </source>
</evidence>
<reference evidence="9" key="1">
    <citation type="submission" date="2016-04" db="EMBL/GenBank/DDBJ databases">
        <title>Cephalotus genome sequencing.</title>
        <authorList>
            <person name="Fukushima K."/>
            <person name="Hasebe M."/>
            <person name="Fang X."/>
        </authorList>
    </citation>
    <scope>NUCLEOTIDE SEQUENCE [LARGE SCALE GENOMIC DNA]</scope>
    <source>
        <strain evidence="9">cv. St1</strain>
    </source>
</reference>
<evidence type="ECO:0000313" key="9">
    <source>
        <dbReference type="Proteomes" id="UP000187406"/>
    </source>
</evidence>
<evidence type="ECO:0000256" key="6">
    <source>
        <dbReference type="SAM" id="MobiDB-lite"/>
    </source>
</evidence>
<feature type="region of interest" description="Disordered" evidence="6">
    <location>
        <begin position="50"/>
        <end position="75"/>
    </location>
</feature>
<dbReference type="InterPro" id="IPR044810">
    <property type="entry name" value="WRKY_plant"/>
</dbReference>
<dbReference type="SMART" id="SM00774">
    <property type="entry name" value="WRKY"/>
    <property type="match status" value="1"/>
</dbReference>
<dbReference type="GO" id="GO:0003700">
    <property type="term" value="F:DNA-binding transcription factor activity"/>
    <property type="evidence" value="ECO:0007669"/>
    <property type="project" value="InterPro"/>
</dbReference>
<name>A0A1Q3B3V0_CEPFO</name>
<evidence type="ECO:0000259" key="7">
    <source>
        <dbReference type="PROSITE" id="PS50811"/>
    </source>
</evidence>
<dbReference type="PANTHER" id="PTHR31221:SF283">
    <property type="entry name" value="WRKY DOMAIN-CONTAINING PROTEIN"/>
    <property type="match status" value="1"/>
</dbReference>
<dbReference type="PANTHER" id="PTHR31221">
    <property type="entry name" value="WRKY TRANSCRIPTION FACTOR PROTEIN 1-RELATED"/>
    <property type="match status" value="1"/>
</dbReference>
<dbReference type="InParanoid" id="A0A1Q3B3V0"/>